<evidence type="ECO:0000256" key="5">
    <source>
        <dbReference type="ARBA" id="ARBA00022741"/>
    </source>
</evidence>
<dbReference type="InterPro" id="IPR053905">
    <property type="entry name" value="EF-G-like_DII"/>
</dbReference>
<dbReference type="SUPFAM" id="SSF46955">
    <property type="entry name" value="Putative DNA-binding domain"/>
    <property type="match status" value="1"/>
</dbReference>
<dbReference type="SUPFAM" id="SSF52540">
    <property type="entry name" value="P-loop containing nucleoside triphosphate hydrolases"/>
    <property type="match status" value="1"/>
</dbReference>
<keyword evidence="5" id="KW-0547">Nucleotide-binding</keyword>
<evidence type="ECO:0000256" key="8">
    <source>
        <dbReference type="SAM" id="MobiDB-lite"/>
    </source>
</evidence>
<dbReference type="SUPFAM" id="SSF50447">
    <property type="entry name" value="Translation proteins"/>
    <property type="match status" value="2"/>
</dbReference>
<keyword evidence="4 10" id="KW-0396">Initiation factor</keyword>
<dbReference type="InterPro" id="IPR036925">
    <property type="entry name" value="TIF_IF2_dom3_sf"/>
</dbReference>
<dbReference type="Pfam" id="PF04760">
    <property type="entry name" value="IF2_N"/>
    <property type="match status" value="2"/>
</dbReference>
<dbReference type="Pfam" id="PF11987">
    <property type="entry name" value="IF-2"/>
    <property type="match status" value="1"/>
</dbReference>
<dbReference type="FunFam" id="2.40.30.10:FF:000007">
    <property type="entry name" value="Translation initiation factor IF-2"/>
    <property type="match status" value="1"/>
</dbReference>
<dbReference type="InterPro" id="IPR006847">
    <property type="entry name" value="IF2_N"/>
</dbReference>
<dbReference type="HAMAP" id="MF_00100_B">
    <property type="entry name" value="IF_2_B"/>
    <property type="match status" value="1"/>
</dbReference>
<dbReference type="PROSITE" id="PS01176">
    <property type="entry name" value="IF2"/>
    <property type="match status" value="1"/>
</dbReference>
<dbReference type="CDD" id="cd03702">
    <property type="entry name" value="IF2_mtIF2_II"/>
    <property type="match status" value="1"/>
</dbReference>
<organism evidence="10">
    <name type="scientific">hydrothermal vent metagenome</name>
    <dbReference type="NCBI Taxonomy" id="652676"/>
    <lineage>
        <taxon>unclassified sequences</taxon>
        <taxon>metagenomes</taxon>
        <taxon>ecological metagenomes</taxon>
    </lineage>
</organism>
<dbReference type="PROSITE" id="PS51722">
    <property type="entry name" value="G_TR_2"/>
    <property type="match status" value="1"/>
</dbReference>
<proteinExistence type="inferred from homology"/>
<dbReference type="Pfam" id="PF22042">
    <property type="entry name" value="EF-G_D2"/>
    <property type="match status" value="1"/>
</dbReference>
<dbReference type="InterPro" id="IPR005225">
    <property type="entry name" value="Small_GTP-bd"/>
</dbReference>
<dbReference type="GO" id="GO:0005525">
    <property type="term" value="F:GTP binding"/>
    <property type="evidence" value="ECO:0007669"/>
    <property type="project" value="UniProtKB-KW"/>
</dbReference>
<dbReference type="FunFam" id="2.40.30.10:FF:000008">
    <property type="entry name" value="Translation initiation factor IF-2"/>
    <property type="match status" value="1"/>
</dbReference>
<keyword evidence="7" id="KW-0342">GTP-binding</keyword>
<dbReference type="GO" id="GO:0005829">
    <property type="term" value="C:cytosol"/>
    <property type="evidence" value="ECO:0007669"/>
    <property type="project" value="TreeGrafter"/>
</dbReference>
<dbReference type="InterPro" id="IPR027417">
    <property type="entry name" value="P-loop_NTPase"/>
</dbReference>
<dbReference type="InterPro" id="IPR000178">
    <property type="entry name" value="TF_IF2_bacterial-like"/>
</dbReference>
<feature type="region of interest" description="Disordered" evidence="8">
    <location>
        <begin position="144"/>
        <end position="195"/>
    </location>
</feature>
<dbReference type="InterPro" id="IPR044145">
    <property type="entry name" value="IF2_II"/>
</dbReference>
<dbReference type="CDD" id="cd03692">
    <property type="entry name" value="mtIF2_IVc"/>
    <property type="match status" value="1"/>
</dbReference>
<keyword evidence="6" id="KW-0648">Protein biosynthesis</keyword>
<name>A0A1W1CJJ6_9ZZZZ</name>
<dbReference type="CDD" id="cd01887">
    <property type="entry name" value="IF2_eIF5B"/>
    <property type="match status" value="1"/>
</dbReference>
<dbReference type="Gene3D" id="3.30.56.50">
    <property type="entry name" value="Putative DNA-binding domain, N-terminal subdomain of bacterial translation initiation factor IF2"/>
    <property type="match status" value="1"/>
</dbReference>
<dbReference type="FunFam" id="3.40.50.300:FF:000019">
    <property type="entry name" value="Translation initiation factor IF-2"/>
    <property type="match status" value="1"/>
</dbReference>
<dbReference type="GO" id="GO:0003743">
    <property type="term" value="F:translation initiation factor activity"/>
    <property type="evidence" value="ECO:0007669"/>
    <property type="project" value="UniProtKB-KW"/>
</dbReference>
<evidence type="ECO:0000256" key="2">
    <source>
        <dbReference type="ARBA" id="ARBA00007733"/>
    </source>
</evidence>
<evidence type="ECO:0000256" key="3">
    <source>
        <dbReference type="ARBA" id="ARBA00022490"/>
    </source>
</evidence>
<feature type="compositionally biased region" description="Basic and acidic residues" evidence="8">
    <location>
        <begin position="144"/>
        <end position="164"/>
    </location>
</feature>
<dbReference type="NCBIfam" id="TIGR00487">
    <property type="entry name" value="IF-2"/>
    <property type="match status" value="1"/>
</dbReference>
<evidence type="ECO:0000256" key="6">
    <source>
        <dbReference type="ARBA" id="ARBA00022917"/>
    </source>
</evidence>
<sequence length="803" mass="89095">MAGTSIEKLSKLFKTPLDRLLSQLEEAGIKGKTAESTISSDEKKQLMKFITQKRKPKAEEKTSKVEEKEPVTIQVVKPKKPTVKKVIVKNKEVVKKDEPLSEFQLQEKKRLEMMREQQQKQELLNSKRQEAKDKLLQEHLQKQQLEKEQQEKQEKQTQKTDSKVHKNKQQYIVNQGHQVKTNGSNKQNKKLKKKDKTRVAQELLKEQQEHAFTKPVEAKIYEVSIADTIKITDLAQQMATKAGEVLKVMMKMGVMATLNDTIDQDTAMLVVEEMGHKAIINANKTVEDNLLSEIDTSNFKQITRPPIVTIMGHVDHGKTSILDAIRKTKLTDSESGGITQHIGAYQIEYNNKKITFLDTPGHAAFSKMRGRGANTTDIVILVVAADDGVMPQTIESIKHAKAADVPIIVAINKMDKESANPDKVKQELSSHEVISEDWGGDVIMVPVSAHSGLGLDTLLENILLQAEMSELQAPVDSPATGTVLEAKLDKGRGKLATILVQSGTLKKGDIILAGLEYGRIKMLINDMGQQVKEAGPSTPVEVLGLSGIPDSGDDVLVLDSEKKAKEVSAFRQQKSREEKLQKQQASKMSNFFAKMEEGDVSTLNIMIKADVRGSSQALVDSLEELSTEEVRVNIVSDGVGGITESDIVLAKTSDAIVLGFNVRADAVARKMAENEGVDIRYYSIIYNLIDDVKDAMSGLLSPELSEKIIGLAEVRDVFKSPKFGDIAGCMVTEGIIKRNNPIRVLRDNVVIYEGELESLKRFKDDVNEVRNGTECGIGVKNYNNVQAGDQIEVFERIEVARKI</sequence>
<dbReference type="Gene3D" id="3.40.50.10050">
    <property type="entry name" value="Translation initiation factor IF- 2, domain 3"/>
    <property type="match status" value="1"/>
</dbReference>
<dbReference type="InterPro" id="IPR009061">
    <property type="entry name" value="DNA-bd_dom_put_sf"/>
</dbReference>
<dbReference type="EMBL" id="FPHJ01000049">
    <property type="protein sequence ID" value="SFV65863.1"/>
    <property type="molecule type" value="Genomic_DNA"/>
</dbReference>
<keyword evidence="3" id="KW-0963">Cytoplasm</keyword>
<dbReference type="InterPro" id="IPR009000">
    <property type="entry name" value="Transl_B-barrel_sf"/>
</dbReference>
<evidence type="ECO:0000259" key="9">
    <source>
        <dbReference type="PROSITE" id="PS51722"/>
    </source>
</evidence>
<dbReference type="PANTHER" id="PTHR43381">
    <property type="entry name" value="TRANSLATION INITIATION FACTOR IF-2-RELATED"/>
    <property type="match status" value="1"/>
</dbReference>
<dbReference type="PANTHER" id="PTHR43381:SF5">
    <property type="entry name" value="TR-TYPE G DOMAIN-CONTAINING PROTEIN"/>
    <property type="match status" value="1"/>
</dbReference>
<dbReference type="Pfam" id="PF00009">
    <property type="entry name" value="GTP_EFTU"/>
    <property type="match status" value="1"/>
</dbReference>
<dbReference type="InterPro" id="IPR000795">
    <property type="entry name" value="T_Tr_GTP-bd_dom"/>
</dbReference>
<evidence type="ECO:0000256" key="1">
    <source>
        <dbReference type="ARBA" id="ARBA00004496"/>
    </source>
</evidence>
<comment type="similarity">
    <text evidence="2">Belongs to the TRAFAC class translation factor GTPase superfamily. Classic translation factor GTPase family. IF-2 subfamily.</text>
</comment>
<comment type="subcellular location">
    <subcellularLocation>
        <location evidence="1">Cytoplasm</location>
    </subcellularLocation>
</comment>
<dbReference type="GO" id="GO:0003924">
    <property type="term" value="F:GTPase activity"/>
    <property type="evidence" value="ECO:0007669"/>
    <property type="project" value="InterPro"/>
</dbReference>
<dbReference type="NCBIfam" id="TIGR00231">
    <property type="entry name" value="small_GTP"/>
    <property type="match status" value="1"/>
</dbReference>
<feature type="compositionally biased region" description="Basic and acidic residues" evidence="8">
    <location>
        <begin position="57"/>
        <end position="68"/>
    </location>
</feature>
<dbReference type="Pfam" id="PF03144">
    <property type="entry name" value="GTP_EFTU_D2"/>
    <property type="match status" value="1"/>
</dbReference>
<dbReference type="Gene3D" id="3.40.50.300">
    <property type="entry name" value="P-loop containing nucleotide triphosphate hydrolases"/>
    <property type="match status" value="1"/>
</dbReference>
<feature type="region of interest" description="Disordered" evidence="8">
    <location>
        <begin position="31"/>
        <end position="68"/>
    </location>
</feature>
<accession>A0A1W1CJJ6</accession>
<evidence type="ECO:0000256" key="7">
    <source>
        <dbReference type="ARBA" id="ARBA00023134"/>
    </source>
</evidence>
<protein>
    <submittedName>
        <fullName evidence="10">Translation initiation factor 2</fullName>
    </submittedName>
</protein>
<dbReference type="InterPro" id="IPR023115">
    <property type="entry name" value="TIF_IF2_dom3"/>
</dbReference>
<dbReference type="AlphaFoldDB" id="A0A1W1CJJ6"/>
<dbReference type="FunFam" id="3.40.50.10050:FF:000001">
    <property type="entry name" value="Translation initiation factor IF-2"/>
    <property type="match status" value="1"/>
</dbReference>
<evidence type="ECO:0000313" key="10">
    <source>
        <dbReference type="EMBL" id="SFV65863.1"/>
    </source>
</evidence>
<dbReference type="InterPro" id="IPR004161">
    <property type="entry name" value="EFTu-like_2"/>
</dbReference>
<feature type="compositionally biased region" description="Polar residues" evidence="8">
    <location>
        <begin position="169"/>
        <end position="185"/>
    </location>
</feature>
<feature type="domain" description="Tr-type G" evidence="9">
    <location>
        <begin position="303"/>
        <end position="472"/>
    </location>
</feature>
<dbReference type="SUPFAM" id="SSF52156">
    <property type="entry name" value="Initiation factor IF2/eIF5b, domain 3"/>
    <property type="match status" value="1"/>
</dbReference>
<dbReference type="Gene3D" id="2.40.30.10">
    <property type="entry name" value="Translation factors"/>
    <property type="match status" value="2"/>
</dbReference>
<dbReference type="InterPro" id="IPR015760">
    <property type="entry name" value="TIF_IF2"/>
</dbReference>
<reference evidence="10" key="1">
    <citation type="submission" date="2016-10" db="EMBL/GenBank/DDBJ databases">
        <authorList>
            <person name="de Groot N.N."/>
        </authorList>
    </citation>
    <scope>NUCLEOTIDE SEQUENCE</scope>
</reference>
<gene>
    <name evidence="10" type="ORF">MNB_SUP05-5-579</name>
</gene>
<evidence type="ECO:0000256" key="4">
    <source>
        <dbReference type="ARBA" id="ARBA00022540"/>
    </source>
</evidence>